<evidence type="ECO:0000313" key="3">
    <source>
        <dbReference type="Proteomes" id="UP001589797"/>
    </source>
</evidence>
<keyword evidence="1" id="KW-1133">Transmembrane helix</keyword>
<sequence>MDLNVTNNLWFEIALVGIIFTFGNILFGHFEVNTPKWKRIMKFIFFTVAVCVLSYHFGREAGLSFLGLLLLPVIYIHAVWLPKKGINGWTAEPKEKYYKLRGWENKL</sequence>
<accession>A0ABV6FTL9</accession>
<keyword evidence="1" id="KW-0472">Membrane</keyword>
<evidence type="ECO:0000256" key="1">
    <source>
        <dbReference type="SAM" id="Phobius"/>
    </source>
</evidence>
<dbReference type="EMBL" id="JBHLWI010000029">
    <property type="protein sequence ID" value="MFC0263225.1"/>
    <property type="molecule type" value="Genomic_DNA"/>
</dbReference>
<keyword evidence="3" id="KW-1185">Reference proteome</keyword>
<feature type="transmembrane region" description="Helical" evidence="1">
    <location>
        <begin position="6"/>
        <end position="28"/>
    </location>
</feature>
<organism evidence="2 3">
    <name type="scientific">Fontibacter flavus</name>
    <dbReference type="NCBI Taxonomy" id="654838"/>
    <lineage>
        <taxon>Bacteria</taxon>
        <taxon>Pseudomonadati</taxon>
        <taxon>Bacteroidota</taxon>
        <taxon>Cytophagia</taxon>
        <taxon>Cytophagales</taxon>
        <taxon>Cyclobacteriaceae</taxon>
        <taxon>Fontibacter</taxon>
    </lineage>
</organism>
<evidence type="ECO:0000313" key="2">
    <source>
        <dbReference type="EMBL" id="MFC0263225.1"/>
    </source>
</evidence>
<reference evidence="2 3" key="1">
    <citation type="submission" date="2024-09" db="EMBL/GenBank/DDBJ databases">
        <authorList>
            <person name="Sun Q."/>
            <person name="Mori K."/>
        </authorList>
    </citation>
    <scope>NUCLEOTIDE SEQUENCE [LARGE SCALE GENOMIC DNA]</scope>
    <source>
        <strain evidence="2 3">CCM 7650</strain>
    </source>
</reference>
<protein>
    <submittedName>
        <fullName evidence="2">Uncharacterized protein</fullName>
    </submittedName>
</protein>
<feature type="transmembrane region" description="Helical" evidence="1">
    <location>
        <begin position="63"/>
        <end position="81"/>
    </location>
</feature>
<proteinExistence type="predicted"/>
<dbReference type="Proteomes" id="UP001589797">
    <property type="component" value="Unassembled WGS sequence"/>
</dbReference>
<name>A0ABV6FTL9_9BACT</name>
<dbReference type="RefSeq" id="WP_382387697.1">
    <property type="nucleotide sequence ID" value="NZ_JBHLWI010000029.1"/>
</dbReference>
<keyword evidence="1" id="KW-0812">Transmembrane</keyword>
<gene>
    <name evidence="2" type="ORF">ACFFIP_11065</name>
</gene>
<comment type="caution">
    <text evidence="2">The sequence shown here is derived from an EMBL/GenBank/DDBJ whole genome shotgun (WGS) entry which is preliminary data.</text>
</comment>
<feature type="transmembrane region" description="Helical" evidence="1">
    <location>
        <begin position="40"/>
        <end position="57"/>
    </location>
</feature>